<gene>
    <name evidence="5" type="ORF">XD92_0610</name>
</gene>
<sequence>MITPDAIFFCIFRPDKKRRRIDFKQTEMMRITHYKVILASASPRRRELLSGIDLPYELRTLPNIDESFPADLPHEAVPEYLARKKAAGYLDTLKEDELLITADTVVLLNGLILGKPIDREEARRMLQMLSGARHRVITGVCLTSVAKDVTFSDTAWVTFGCLTDEEIDYYLDSYSPMDKAGAYGVQEWIGYVGVEKIEGSYFNVMGFPIYKVYRELKRF</sequence>
<comment type="function">
    <text evidence="4">Nucleoside triphosphate pyrophosphatase that hydrolyzes dTTP and UTP. May have a dual role in cell division arrest and in preventing the incorporation of modified nucleotides into cellular nucleic acids.</text>
</comment>
<evidence type="ECO:0000256" key="2">
    <source>
        <dbReference type="ARBA" id="ARBA00022801"/>
    </source>
</evidence>
<evidence type="ECO:0000313" key="5">
    <source>
        <dbReference type="EMBL" id="KUK77982.1"/>
    </source>
</evidence>
<keyword evidence="2 4" id="KW-0378">Hydrolase</keyword>
<accession>A0A117M0Q4</accession>
<dbReference type="HAMAP" id="MF_00528">
    <property type="entry name" value="Maf"/>
    <property type="match status" value="1"/>
</dbReference>
<organism evidence="5 6">
    <name type="scientific">Proteiniphilum acetatigenes</name>
    <dbReference type="NCBI Taxonomy" id="294710"/>
    <lineage>
        <taxon>Bacteria</taxon>
        <taxon>Pseudomonadati</taxon>
        <taxon>Bacteroidota</taxon>
        <taxon>Bacteroidia</taxon>
        <taxon>Bacteroidales</taxon>
        <taxon>Dysgonomonadaceae</taxon>
        <taxon>Proteiniphilum</taxon>
    </lineage>
</organism>
<comment type="cofactor">
    <cofactor evidence="1 4">
        <name>a divalent metal cation</name>
        <dbReference type="ChEBI" id="CHEBI:60240"/>
    </cofactor>
</comment>
<feature type="active site" description="Proton acceptor" evidence="4">
    <location>
        <position position="103"/>
    </location>
</feature>
<comment type="catalytic activity">
    <reaction evidence="4">
        <text>dTTP + H2O = dTMP + diphosphate + H(+)</text>
        <dbReference type="Rhea" id="RHEA:28534"/>
        <dbReference type="ChEBI" id="CHEBI:15377"/>
        <dbReference type="ChEBI" id="CHEBI:15378"/>
        <dbReference type="ChEBI" id="CHEBI:33019"/>
        <dbReference type="ChEBI" id="CHEBI:37568"/>
        <dbReference type="ChEBI" id="CHEBI:63528"/>
        <dbReference type="EC" id="3.6.1.9"/>
    </reaction>
</comment>
<dbReference type="Gene3D" id="3.90.950.10">
    <property type="match status" value="1"/>
</dbReference>
<dbReference type="GO" id="GO:0036218">
    <property type="term" value="F:dTTP diphosphatase activity"/>
    <property type="evidence" value="ECO:0007669"/>
    <property type="project" value="RHEA"/>
</dbReference>
<comment type="catalytic activity">
    <reaction evidence="4">
        <text>UTP + H2O = UMP + diphosphate + H(+)</text>
        <dbReference type="Rhea" id="RHEA:29395"/>
        <dbReference type="ChEBI" id="CHEBI:15377"/>
        <dbReference type="ChEBI" id="CHEBI:15378"/>
        <dbReference type="ChEBI" id="CHEBI:33019"/>
        <dbReference type="ChEBI" id="CHEBI:46398"/>
        <dbReference type="ChEBI" id="CHEBI:57865"/>
        <dbReference type="EC" id="3.6.1.9"/>
    </reaction>
</comment>
<keyword evidence="3 4" id="KW-0546">Nucleotide metabolism</keyword>
<evidence type="ECO:0000313" key="6">
    <source>
        <dbReference type="Proteomes" id="UP000053860"/>
    </source>
</evidence>
<dbReference type="Pfam" id="PF02545">
    <property type="entry name" value="Maf"/>
    <property type="match status" value="1"/>
</dbReference>
<proteinExistence type="inferred from homology"/>
<dbReference type="GO" id="GO:0036221">
    <property type="term" value="F:UTP diphosphatase activity"/>
    <property type="evidence" value="ECO:0007669"/>
    <property type="project" value="RHEA"/>
</dbReference>
<dbReference type="PANTHER" id="PTHR43213:SF5">
    <property type="entry name" value="BIFUNCTIONAL DTTP_UTP PYROPHOSPHATASE_METHYLTRANSFERASE PROTEIN-RELATED"/>
    <property type="match status" value="1"/>
</dbReference>
<comment type="caution">
    <text evidence="4">Lacks conserved residue(s) required for the propagation of feature annotation.</text>
</comment>
<dbReference type="EMBL" id="LGGN01000089">
    <property type="protein sequence ID" value="KUK77982.1"/>
    <property type="molecule type" value="Genomic_DNA"/>
</dbReference>
<dbReference type="PIRSF" id="PIRSF006305">
    <property type="entry name" value="Maf"/>
    <property type="match status" value="1"/>
</dbReference>
<dbReference type="PANTHER" id="PTHR43213">
    <property type="entry name" value="BIFUNCTIONAL DTTP/UTP PYROPHOSPHATASE/METHYLTRANSFERASE PROTEIN-RELATED"/>
    <property type="match status" value="1"/>
</dbReference>
<feature type="site" description="Important for substrate specificity" evidence="4">
    <location>
        <position position="44"/>
    </location>
</feature>
<evidence type="ECO:0000256" key="1">
    <source>
        <dbReference type="ARBA" id="ARBA00001968"/>
    </source>
</evidence>
<reference evidence="6" key="1">
    <citation type="journal article" date="2015" name="MBio">
        <title>Genome-Resolved Metagenomic Analysis Reveals Roles for Candidate Phyla and Other Microbial Community Members in Biogeochemical Transformations in Oil Reservoirs.</title>
        <authorList>
            <person name="Hu P."/>
            <person name="Tom L."/>
            <person name="Singh A."/>
            <person name="Thomas B.C."/>
            <person name="Baker B.J."/>
            <person name="Piceno Y.M."/>
            <person name="Andersen G.L."/>
            <person name="Banfield J.F."/>
        </authorList>
    </citation>
    <scope>NUCLEOTIDE SEQUENCE [LARGE SCALE GENOMIC DNA]</scope>
</reference>
<dbReference type="InterPro" id="IPR003697">
    <property type="entry name" value="Maf-like"/>
</dbReference>
<dbReference type="SUPFAM" id="SSF52972">
    <property type="entry name" value="ITPase-like"/>
    <property type="match status" value="1"/>
</dbReference>
<feature type="site" description="Important for substrate specificity" evidence="4">
    <location>
        <position position="104"/>
    </location>
</feature>
<keyword evidence="4" id="KW-0963">Cytoplasm</keyword>
<name>A0A117M0Q4_9BACT</name>
<dbReference type="NCBIfam" id="TIGR00172">
    <property type="entry name" value="maf"/>
    <property type="match status" value="1"/>
</dbReference>
<evidence type="ECO:0000256" key="4">
    <source>
        <dbReference type="HAMAP-Rule" id="MF_00528"/>
    </source>
</evidence>
<dbReference type="InterPro" id="IPR029001">
    <property type="entry name" value="ITPase-like_fam"/>
</dbReference>
<dbReference type="EC" id="3.6.1.9" evidence="4"/>
<dbReference type="PATRIC" id="fig|294710.3.peg.890"/>
<comment type="similarity">
    <text evidence="4">Belongs to the Maf family. YhdE subfamily.</text>
</comment>
<dbReference type="GO" id="GO:0009117">
    <property type="term" value="P:nucleotide metabolic process"/>
    <property type="evidence" value="ECO:0007669"/>
    <property type="project" value="UniProtKB-KW"/>
</dbReference>
<dbReference type="GO" id="GO:0005737">
    <property type="term" value="C:cytoplasm"/>
    <property type="evidence" value="ECO:0007669"/>
    <property type="project" value="UniProtKB-SubCell"/>
</dbReference>
<dbReference type="AlphaFoldDB" id="A0A117M0Q4"/>
<dbReference type="CDD" id="cd00555">
    <property type="entry name" value="Maf"/>
    <property type="match status" value="1"/>
</dbReference>
<feature type="site" description="Important for substrate specificity" evidence="4">
    <location>
        <position position="186"/>
    </location>
</feature>
<dbReference type="Proteomes" id="UP000053860">
    <property type="component" value="Unassembled WGS sequence"/>
</dbReference>
<evidence type="ECO:0000256" key="3">
    <source>
        <dbReference type="ARBA" id="ARBA00023080"/>
    </source>
</evidence>
<comment type="caution">
    <text evidence="5">The sequence shown here is derived from an EMBL/GenBank/DDBJ whole genome shotgun (WGS) entry which is preliminary data.</text>
</comment>
<comment type="subcellular location">
    <subcellularLocation>
        <location evidence="4">Cytoplasm</location>
    </subcellularLocation>
</comment>
<protein>
    <recommendedName>
        <fullName evidence="4">dTTP/UTP pyrophosphatase</fullName>
        <shortName evidence="4">dTTPase/UTPase</shortName>
        <ecNumber evidence="4">3.6.1.9</ecNumber>
    </recommendedName>
    <alternativeName>
        <fullName evidence="4">Nucleoside triphosphate pyrophosphatase</fullName>
    </alternativeName>
    <alternativeName>
        <fullName evidence="4">Nucleotide pyrophosphatase</fullName>
        <shortName evidence="4">Nucleotide PPase</shortName>
    </alternativeName>
</protein>